<protein>
    <submittedName>
        <fullName evidence="1">Uncharacterized protein</fullName>
    </submittedName>
</protein>
<sequence length="181" mass="19517">MDIITGYTGSPHVTAEQDRDVNIGIFGAESYVLRTGSRLKAEVSSNNEIKVRDGVIMHQGCAASIKKNTYDSLTIANGSQGMKRVDLIVARYSRDQNTKEESLVLKVIQGTPKESGPAVPGYTTGDIQAGDLIADMPLYQVTLNGLNITEVKQLFATQDSIAELSSNLLNVKADLTKANNN</sequence>
<comment type="caution">
    <text evidence="1">The sequence shown here is derived from an EMBL/GenBank/DDBJ whole genome shotgun (WGS) entry which is preliminary data.</text>
</comment>
<organism evidence="1">
    <name type="scientific">human gut metagenome</name>
    <dbReference type="NCBI Taxonomy" id="408170"/>
    <lineage>
        <taxon>unclassified sequences</taxon>
        <taxon>metagenomes</taxon>
        <taxon>organismal metagenomes</taxon>
    </lineage>
</organism>
<dbReference type="EMBL" id="AJWY01014358">
    <property type="protein sequence ID" value="EKC43990.1"/>
    <property type="molecule type" value="Genomic_DNA"/>
</dbReference>
<evidence type="ECO:0000313" key="1">
    <source>
        <dbReference type="EMBL" id="EKC43990.1"/>
    </source>
</evidence>
<feature type="non-terminal residue" evidence="1">
    <location>
        <position position="181"/>
    </location>
</feature>
<gene>
    <name evidence="1" type="ORF">LEA_20865</name>
</gene>
<proteinExistence type="predicted"/>
<name>K1RR64_9ZZZZ</name>
<accession>K1RR64</accession>
<reference evidence="1" key="1">
    <citation type="journal article" date="2013" name="Environ. Microbiol.">
        <title>Microbiota from the distal guts of lean and obese adolescents exhibit partial functional redundancy besides clear differences in community structure.</title>
        <authorList>
            <person name="Ferrer M."/>
            <person name="Ruiz A."/>
            <person name="Lanza F."/>
            <person name="Haange S.B."/>
            <person name="Oberbach A."/>
            <person name="Till H."/>
            <person name="Bargiela R."/>
            <person name="Campoy C."/>
            <person name="Segura M.T."/>
            <person name="Richter M."/>
            <person name="von Bergen M."/>
            <person name="Seifert J."/>
            <person name="Suarez A."/>
        </authorList>
    </citation>
    <scope>NUCLEOTIDE SEQUENCE</scope>
</reference>
<dbReference type="AlphaFoldDB" id="K1RR64"/>